<dbReference type="STRING" id="1965070.A0A443RR44"/>
<dbReference type="InterPro" id="IPR036425">
    <property type="entry name" value="MoaB/Mog-like_dom_sf"/>
</dbReference>
<dbReference type="Gene3D" id="2.40.340.10">
    <property type="entry name" value="MoeA, C-terminal, domain IV"/>
    <property type="match status" value="1"/>
</dbReference>
<keyword evidence="7 13" id="KW-0479">Metal-binding</keyword>
<evidence type="ECO:0000256" key="8">
    <source>
        <dbReference type="ARBA" id="ARBA00022741"/>
    </source>
</evidence>
<dbReference type="InterPro" id="IPR036135">
    <property type="entry name" value="MoeA_linker/N_sf"/>
</dbReference>
<dbReference type="GO" id="GO:0046872">
    <property type="term" value="F:metal ion binding"/>
    <property type="evidence" value="ECO:0007669"/>
    <property type="project" value="UniProtKB-UniRule"/>
</dbReference>
<dbReference type="SMART" id="SM00852">
    <property type="entry name" value="MoCF_biosynth"/>
    <property type="match status" value="2"/>
</dbReference>
<evidence type="ECO:0000256" key="10">
    <source>
        <dbReference type="ARBA" id="ARBA00022842"/>
    </source>
</evidence>
<evidence type="ECO:0000259" key="14">
    <source>
        <dbReference type="SMART" id="SM00852"/>
    </source>
</evidence>
<dbReference type="EMBL" id="NCKU01000040">
    <property type="protein sequence ID" value="RWS17754.1"/>
    <property type="molecule type" value="Genomic_DNA"/>
</dbReference>
<evidence type="ECO:0000313" key="16">
    <source>
        <dbReference type="Proteomes" id="UP000285301"/>
    </source>
</evidence>
<dbReference type="Pfam" id="PF03453">
    <property type="entry name" value="MoeA_N"/>
    <property type="match status" value="1"/>
</dbReference>
<comment type="similarity">
    <text evidence="4">In the C-terminal section; belongs to the MoeA family.</text>
</comment>
<dbReference type="GO" id="GO:0097112">
    <property type="term" value="P:gamma-aminobutyric acid receptor clustering"/>
    <property type="evidence" value="ECO:0007669"/>
    <property type="project" value="TreeGrafter"/>
</dbReference>
<dbReference type="CDD" id="cd00887">
    <property type="entry name" value="MoeA"/>
    <property type="match status" value="1"/>
</dbReference>
<dbReference type="AlphaFoldDB" id="A0A443RR44"/>
<dbReference type="FunFam" id="2.170.190.11:FF:000001">
    <property type="entry name" value="Molybdopterin molybdenumtransferase"/>
    <property type="match status" value="1"/>
</dbReference>
<dbReference type="PANTHER" id="PTHR10192:SF5">
    <property type="entry name" value="GEPHYRIN"/>
    <property type="match status" value="1"/>
</dbReference>
<dbReference type="GO" id="GO:0005829">
    <property type="term" value="C:cytosol"/>
    <property type="evidence" value="ECO:0007669"/>
    <property type="project" value="TreeGrafter"/>
</dbReference>
<dbReference type="GO" id="GO:0072579">
    <property type="term" value="P:glycine receptor clustering"/>
    <property type="evidence" value="ECO:0007669"/>
    <property type="project" value="TreeGrafter"/>
</dbReference>
<dbReference type="Gene3D" id="3.40.980.10">
    <property type="entry name" value="MoaB/Mog-like domain"/>
    <property type="match status" value="2"/>
</dbReference>
<dbReference type="InterPro" id="IPR008284">
    <property type="entry name" value="MoCF_biosynth_CS"/>
</dbReference>
<dbReference type="Gene3D" id="2.170.190.11">
    <property type="entry name" value="Molybdopterin biosynthesis moea protein, domain 3"/>
    <property type="match status" value="1"/>
</dbReference>
<feature type="domain" description="MoaB/Mog" evidence="14">
    <location>
        <begin position="7"/>
        <end position="151"/>
    </location>
</feature>
<keyword evidence="12" id="KW-0511">Multifunctional enzyme</keyword>
<dbReference type="NCBIfam" id="TIGR00177">
    <property type="entry name" value="molyb_syn"/>
    <property type="match status" value="2"/>
</dbReference>
<dbReference type="GO" id="GO:0061599">
    <property type="term" value="F:molybdopterin molybdotransferase activity"/>
    <property type="evidence" value="ECO:0007669"/>
    <property type="project" value="UniProtKB-UniRule"/>
</dbReference>
<proteinExistence type="inferred from homology"/>
<comment type="pathway">
    <text evidence="2 13">Cofactor biosynthesis; molybdopterin biosynthesis.</text>
</comment>
<evidence type="ECO:0000256" key="2">
    <source>
        <dbReference type="ARBA" id="ARBA00005046"/>
    </source>
</evidence>
<sequence length="627" mass="67992">MSAIKVSIVTVSDSCFRGAAEDKSGPLLQQLCENDGHRVVARRLVPDGIDSVSQTLIELSDNHSSDVIITTGGTGFTQRDVTPEATKRVIEKEAVGIQIALLTESMKKVKLAMLSRLVAGIRKSTLIVNFPGSEKACRECYEVIAEVLNHAVDQLRQDSEKVAIVHQKLHISSNAIMKSRVNLTPSGHRLRNSPFEMISFDEAMRIVNDESVALRKVIKLSLNEISKLIGKVVAEDITSPMPLPPFRASIKDGYAVIAKDGSGNRKVIDIPIVAGIDPDKVSVKEGFCARINTGGPVPENADAVVQVEDTEVVETAENGEEIIVNIKKPPSIDQDIRAIGSDIKTGEVVISKGTKLGPVELGILATVGCKSVPVFQRAVVAIMSTGDELLSAGDTYKKGAIYDANRVTLMALLTKHNYEVVDMGIARDDTDDVCNKIASALHQADVLITTGGVSMGEKDIVKAVLMLDFEAKIHFGRVNMKPGKPTTFATCCFENQKKLIFALPGNPVSAFVTCLLFAMPSLQILSGDIRKDHTKESNQLQKYHKTMKVNLKISKPLELDERPHFMRAVIDYSGDQIVATVLSGSQRSSRLLSAKDADALVLIPSKKEIKKDFLTTETAVTAFLISA</sequence>
<keyword evidence="16" id="KW-1185">Reference proteome</keyword>
<dbReference type="GO" id="GO:0005524">
    <property type="term" value="F:ATP binding"/>
    <property type="evidence" value="ECO:0007669"/>
    <property type="project" value="UniProtKB-UniRule"/>
</dbReference>
<evidence type="ECO:0000256" key="3">
    <source>
        <dbReference type="ARBA" id="ARBA00007589"/>
    </source>
</evidence>
<feature type="domain" description="MoaB/Mog" evidence="14">
    <location>
        <begin position="381"/>
        <end position="524"/>
    </location>
</feature>
<evidence type="ECO:0000256" key="5">
    <source>
        <dbReference type="ARBA" id="ARBA00022505"/>
    </source>
</evidence>
<dbReference type="SUPFAM" id="SSF63867">
    <property type="entry name" value="MoeA C-terminal domain-like"/>
    <property type="match status" value="1"/>
</dbReference>
<accession>A0A443RR44</accession>
<evidence type="ECO:0000256" key="4">
    <source>
        <dbReference type="ARBA" id="ARBA00008339"/>
    </source>
</evidence>
<dbReference type="GO" id="GO:0030425">
    <property type="term" value="C:dendrite"/>
    <property type="evidence" value="ECO:0007669"/>
    <property type="project" value="TreeGrafter"/>
</dbReference>
<evidence type="ECO:0000256" key="7">
    <source>
        <dbReference type="ARBA" id="ARBA00022723"/>
    </source>
</evidence>
<evidence type="ECO:0000256" key="13">
    <source>
        <dbReference type="RuleBase" id="RU365090"/>
    </source>
</evidence>
<keyword evidence="6 13" id="KW-0808">Transferase</keyword>
<evidence type="ECO:0000256" key="1">
    <source>
        <dbReference type="ARBA" id="ARBA00001946"/>
    </source>
</evidence>
<comment type="cofactor">
    <cofactor evidence="1 13">
        <name>Mg(2+)</name>
        <dbReference type="ChEBI" id="CHEBI:18420"/>
    </cofactor>
</comment>
<keyword evidence="9" id="KW-0067">ATP-binding</keyword>
<keyword evidence="11 13" id="KW-0501">Molybdenum cofactor biosynthesis</keyword>
<name>A0A443RR44_9ACAR</name>
<dbReference type="PROSITE" id="PS01079">
    <property type="entry name" value="MOCF_BIOSYNTHESIS_2"/>
    <property type="match status" value="1"/>
</dbReference>
<evidence type="ECO:0000256" key="6">
    <source>
        <dbReference type="ARBA" id="ARBA00022679"/>
    </source>
</evidence>
<dbReference type="GO" id="GO:0007529">
    <property type="term" value="P:establishment of synaptic specificity at neuromuscular junction"/>
    <property type="evidence" value="ECO:0007669"/>
    <property type="project" value="TreeGrafter"/>
</dbReference>
<dbReference type="FunFam" id="3.40.980.10:FF:000002">
    <property type="entry name" value="Molybdopterin molybdenumtransferase"/>
    <property type="match status" value="1"/>
</dbReference>
<dbReference type="InterPro" id="IPR038987">
    <property type="entry name" value="MoeA-like"/>
</dbReference>
<dbReference type="InterPro" id="IPR005110">
    <property type="entry name" value="MoeA_linker/N"/>
</dbReference>
<dbReference type="PANTHER" id="PTHR10192">
    <property type="entry name" value="MOLYBDOPTERIN BIOSYNTHESIS PROTEIN"/>
    <property type="match status" value="1"/>
</dbReference>
<dbReference type="GO" id="GO:0098970">
    <property type="term" value="P:postsynaptic neurotransmitter receptor diffusion trapping"/>
    <property type="evidence" value="ECO:0007669"/>
    <property type="project" value="TreeGrafter"/>
</dbReference>
<evidence type="ECO:0000256" key="12">
    <source>
        <dbReference type="ARBA" id="ARBA00023268"/>
    </source>
</evidence>
<dbReference type="Pfam" id="PF03454">
    <property type="entry name" value="MoeA_C"/>
    <property type="match status" value="1"/>
</dbReference>
<dbReference type="InterPro" id="IPR036688">
    <property type="entry name" value="MoeA_C_domain_IV_sf"/>
</dbReference>
<organism evidence="15 16">
    <name type="scientific">Dinothrombium tinctorium</name>
    <dbReference type="NCBI Taxonomy" id="1965070"/>
    <lineage>
        <taxon>Eukaryota</taxon>
        <taxon>Metazoa</taxon>
        <taxon>Ecdysozoa</taxon>
        <taxon>Arthropoda</taxon>
        <taxon>Chelicerata</taxon>
        <taxon>Arachnida</taxon>
        <taxon>Acari</taxon>
        <taxon>Acariformes</taxon>
        <taxon>Trombidiformes</taxon>
        <taxon>Prostigmata</taxon>
        <taxon>Anystina</taxon>
        <taxon>Parasitengona</taxon>
        <taxon>Trombidioidea</taxon>
        <taxon>Trombidiidae</taxon>
        <taxon>Dinothrombium</taxon>
    </lineage>
</organism>
<dbReference type="PROSITE" id="PS01078">
    <property type="entry name" value="MOCF_BIOSYNTHESIS_1"/>
    <property type="match status" value="1"/>
</dbReference>
<dbReference type="OrthoDB" id="4349954at2759"/>
<comment type="similarity">
    <text evidence="13">Belongs to the MoeA family.</text>
</comment>
<dbReference type="SUPFAM" id="SSF53218">
    <property type="entry name" value="Molybdenum cofactor biosynthesis proteins"/>
    <property type="match status" value="2"/>
</dbReference>
<comment type="catalytic activity">
    <reaction evidence="13">
        <text>molybdopterin + ATP + H(+) = adenylyl-molybdopterin + diphosphate</text>
        <dbReference type="Rhea" id="RHEA:31331"/>
        <dbReference type="ChEBI" id="CHEBI:15378"/>
        <dbReference type="ChEBI" id="CHEBI:30616"/>
        <dbReference type="ChEBI" id="CHEBI:33019"/>
        <dbReference type="ChEBI" id="CHEBI:58698"/>
        <dbReference type="ChEBI" id="CHEBI:62727"/>
    </reaction>
</comment>
<protein>
    <submittedName>
        <fullName evidence="15">Gephyrin-like protein</fullName>
    </submittedName>
</protein>
<comment type="function">
    <text evidence="13">Catalyzes two steps in the biosynthesis of the molybdenum cofactor. In the first step, molybdopterin is adenylated. Subsequently, molybdate is inserted into adenylated molybdopterin and AMP is released.</text>
</comment>
<reference evidence="15 16" key="1">
    <citation type="journal article" date="2018" name="Gigascience">
        <title>Genomes of trombidid mites reveal novel predicted allergens and laterally-transferred genes associated with secondary metabolism.</title>
        <authorList>
            <person name="Dong X."/>
            <person name="Chaisiri K."/>
            <person name="Xia D."/>
            <person name="Armstrong S.D."/>
            <person name="Fang Y."/>
            <person name="Donnelly M.J."/>
            <person name="Kadowaki T."/>
            <person name="McGarry J.W."/>
            <person name="Darby A.C."/>
            <person name="Makepeace B.L."/>
        </authorList>
    </citation>
    <scope>NUCLEOTIDE SEQUENCE [LARGE SCALE GENOMIC DNA]</scope>
    <source>
        <strain evidence="15">UoL-WK</strain>
    </source>
</reference>
<dbReference type="Pfam" id="PF00994">
    <property type="entry name" value="MoCF_biosynth"/>
    <property type="match status" value="2"/>
</dbReference>
<dbReference type="Proteomes" id="UP000285301">
    <property type="component" value="Unassembled WGS sequence"/>
</dbReference>
<keyword evidence="10 13" id="KW-0460">Magnesium</keyword>
<evidence type="ECO:0000256" key="11">
    <source>
        <dbReference type="ARBA" id="ARBA00023150"/>
    </source>
</evidence>
<evidence type="ECO:0000256" key="9">
    <source>
        <dbReference type="ARBA" id="ARBA00022840"/>
    </source>
</evidence>
<dbReference type="GO" id="GO:0099634">
    <property type="term" value="C:postsynaptic specialization membrane"/>
    <property type="evidence" value="ECO:0007669"/>
    <property type="project" value="GOC"/>
</dbReference>
<dbReference type="UniPathway" id="UPA00344"/>
<dbReference type="GO" id="GO:0006777">
    <property type="term" value="P:Mo-molybdopterin cofactor biosynthetic process"/>
    <property type="evidence" value="ECO:0007669"/>
    <property type="project" value="UniProtKB-UniRule"/>
</dbReference>
<comment type="caution">
    <text evidence="15">The sequence shown here is derived from an EMBL/GenBank/DDBJ whole genome shotgun (WGS) entry which is preliminary data.</text>
</comment>
<dbReference type="FunFam" id="3.40.980.10:FF:000001">
    <property type="entry name" value="Molybdopterin molybdenumtransferase"/>
    <property type="match status" value="1"/>
</dbReference>
<dbReference type="InterPro" id="IPR001453">
    <property type="entry name" value="MoaB/Mog_dom"/>
</dbReference>
<keyword evidence="5 13" id="KW-0500">Molybdenum</keyword>
<dbReference type="GO" id="GO:0061598">
    <property type="term" value="F:molybdopterin adenylyltransferase activity"/>
    <property type="evidence" value="ECO:0007669"/>
    <property type="project" value="UniProtKB-UniRule"/>
</dbReference>
<keyword evidence="8" id="KW-0547">Nucleotide-binding</keyword>
<comment type="catalytic activity">
    <reaction evidence="13">
        <text>adenylyl-molybdopterin + molybdate = Mo-molybdopterin + AMP + H(+)</text>
        <dbReference type="Rhea" id="RHEA:35047"/>
        <dbReference type="ChEBI" id="CHEBI:15378"/>
        <dbReference type="ChEBI" id="CHEBI:36264"/>
        <dbReference type="ChEBI" id="CHEBI:62727"/>
        <dbReference type="ChEBI" id="CHEBI:71302"/>
        <dbReference type="ChEBI" id="CHEBI:456215"/>
    </reaction>
</comment>
<evidence type="ECO:0000313" key="15">
    <source>
        <dbReference type="EMBL" id="RWS17754.1"/>
    </source>
</evidence>
<dbReference type="SUPFAM" id="SSF63882">
    <property type="entry name" value="MoeA N-terminal region -like"/>
    <property type="match status" value="1"/>
</dbReference>
<dbReference type="CDD" id="cd00886">
    <property type="entry name" value="MogA_MoaB"/>
    <property type="match status" value="1"/>
</dbReference>
<dbReference type="InterPro" id="IPR005111">
    <property type="entry name" value="MoeA_C_domain_IV"/>
</dbReference>
<dbReference type="Gene3D" id="3.90.105.10">
    <property type="entry name" value="Molybdopterin biosynthesis moea protein, domain 2"/>
    <property type="match status" value="1"/>
</dbReference>
<gene>
    <name evidence="15" type="ORF">B4U79_02512</name>
</gene>
<comment type="similarity">
    <text evidence="3">In the N-terminal section; belongs to the MoaB/Mog family.</text>
</comment>